<dbReference type="Pfam" id="PF00890">
    <property type="entry name" value="FAD_binding_2"/>
    <property type="match status" value="1"/>
</dbReference>
<proteinExistence type="predicted"/>
<dbReference type="Pfam" id="PF10518">
    <property type="entry name" value="TAT_signal"/>
    <property type="match status" value="1"/>
</dbReference>
<keyword evidence="3" id="KW-0274">FAD</keyword>
<dbReference type="InterPro" id="IPR036188">
    <property type="entry name" value="FAD/NAD-bd_sf"/>
</dbReference>
<name>A0ABU6IFA5_9ACTN</name>
<dbReference type="PANTHER" id="PTHR43400:SF7">
    <property type="entry name" value="FAD-DEPENDENT OXIDOREDUCTASE 2 FAD BINDING DOMAIN-CONTAINING PROTEIN"/>
    <property type="match status" value="1"/>
</dbReference>
<keyword evidence="2" id="KW-0285">Flavoprotein</keyword>
<organism evidence="6 7">
    <name type="scientific">Adlercreutzia wanghongyangiae</name>
    <dbReference type="NCBI Taxonomy" id="3111451"/>
    <lineage>
        <taxon>Bacteria</taxon>
        <taxon>Bacillati</taxon>
        <taxon>Actinomycetota</taxon>
        <taxon>Coriobacteriia</taxon>
        <taxon>Eggerthellales</taxon>
        <taxon>Eggerthellaceae</taxon>
        <taxon>Adlercreutzia</taxon>
    </lineage>
</organism>
<dbReference type="Gene3D" id="3.90.700.10">
    <property type="entry name" value="Succinate dehydrogenase/fumarate reductase flavoprotein, catalytic domain"/>
    <property type="match status" value="1"/>
</dbReference>
<evidence type="ECO:0000313" key="6">
    <source>
        <dbReference type="EMBL" id="MEC4175114.1"/>
    </source>
</evidence>
<evidence type="ECO:0000256" key="1">
    <source>
        <dbReference type="ARBA" id="ARBA00001974"/>
    </source>
</evidence>
<dbReference type="InterPro" id="IPR003953">
    <property type="entry name" value="FAD-dep_OxRdtase_2_FAD-bd"/>
</dbReference>
<gene>
    <name evidence="6" type="ORF">VIN30_01450</name>
</gene>
<dbReference type="Proteomes" id="UP001349994">
    <property type="component" value="Unassembled WGS sequence"/>
</dbReference>
<evidence type="ECO:0000313" key="7">
    <source>
        <dbReference type="Proteomes" id="UP001349994"/>
    </source>
</evidence>
<evidence type="ECO:0000256" key="2">
    <source>
        <dbReference type="ARBA" id="ARBA00022630"/>
    </source>
</evidence>
<comment type="cofactor">
    <cofactor evidence="1">
        <name>FAD</name>
        <dbReference type="ChEBI" id="CHEBI:57692"/>
    </cofactor>
</comment>
<evidence type="ECO:0000256" key="3">
    <source>
        <dbReference type="ARBA" id="ARBA00022827"/>
    </source>
</evidence>
<dbReference type="PANTHER" id="PTHR43400">
    <property type="entry name" value="FUMARATE REDUCTASE"/>
    <property type="match status" value="1"/>
</dbReference>
<dbReference type="PRINTS" id="PR00411">
    <property type="entry name" value="PNDRDTASEI"/>
</dbReference>
<dbReference type="NCBIfam" id="TIGR01409">
    <property type="entry name" value="TAT_signal_seq"/>
    <property type="match status" value="1"/>
</dbReference>
<evidence type="ECO:0000256" key="4">
    <source>
        <dbReference type="ARBA" id="ARBA00023002"/>
    </source>
</evidence>
<dbReference type="RefSeq" id="WP_338208690.1">
    <property type="nucleotide sequence ID" value="NZ_JAYMFF010000002.1"/>
</dbReference>
<comment type="caution">
    <text evidence="6">The sequence shown here is derived from an EMBL/GenBank/DDBJ whole genome shotgun (WGS) entry which is preliminary data.</text>
</comment>
<dbReference type="InterPro" id="IPR019546">
    <property type="entry name" value="TAT_signal_bac_arc"/>
</dbReference>
<dbReference type="SUPFAM" id="SSF56425">
    <property type="entry name" value="Succinate dehydrogenase/fumarate reductase flavoprotein, catalytic domain"/>
    <property type="match status" value="1"/>
</dbReference>
<evidence type="ECO:0000259" key="5">
    <source>
        <dbReference type="Pfam" id="PF00890"/>
    </source>
</evidence>
<reference evidence="6 7" key="1">
    <citation type="submission" date="2024-01" db="EMBL/GenBank/DDBJ databases">
        <title>novel species in genus Adlercreutzia.</title>
        <authorList>
            <person name="Liu X."/>
        </authorList>
    </citation>
    <scope>NUCLEOTIDE SEQUENCE [LARGE SCALE GENOMIC DNA]</scope>
    <source>
        <strain evidence="6 7">R7</strain>
    </source>
</reference>
<dbReference type="PROSITE" id="PS51318">
    <property type="entry name" value="TAT"/>
    <property type="match status" value="1"/>
</dbReference>
<dbReference type="InterPro" id="IPR027477">
    <property type="entry name" value="Succ_DH/fumarate_Rdtase_cat_sf"/>
</dbReference>
<dbReference type="InterPro" id="IPR050315">
    <property type="entry name" value="FAD-oxidoreductase_2"/>
</dbReference>
<keyword evidence="7" id="KW-1185">Reference proteome</keyword>
<dbReference type="Gene3D" id="3.50.50.60">
    <property type="entry name" value="FAD/NAD(P)-binding domain"/>
    <property type="match status" value="1"/>
</dbReference>
<sequence>MTETHDFSRRDFLKMGAVGAAGAAAAGLVACSPAADGGSASQGGSSAAGSASDAASTNDVVLKLGDKMPTWSFMVPPEPIPADQITETKENDIIIVGSGMSGLTTAVAAAEKGGKVTLFSASSGPISRGGSNYARNSKVMEELKVEPFNPVPFYYHEMRAASFAIDQRKWMRGYNESEEAMNWMIDIASEAGLSVILERDNNFDLGPHYAHAFSTLGDSAMVSTGQQGAVEALEKKALEYGVEIVYDMKAEQLIREDGGRVTGVVAQKINGSGEGYVQFNGKYIVLATGDYSLDKEMLACYCPEALDVVGFDQVETDYNTSFQMGGIYGGDGQKMGLWIGAAWQKAEAAPMYQGGWGGGHEPLGFHWGLNVNTRAERYQREDVSAPYTAHHLLSQPEMKAYGIWTKNYPQAIIDRGQEWYLFGSDYTLPPKTAEEMIAIWDAGAEDGSYFKADTLEELAQKLELDPAKLKETVDHYNELVAAGADTDFYKDPTYLVEIEATGPYYAAVNTCTFMTIMGGLRTSADMEVCDENDEPIPGLFNVGCMIGDMYANEYNFAIPGNSYGINCLTFGYTLGHRLAAGDFA</sequence>
<dbReference type="InterPro" id="IPR006311">
    <property type="entry name" value="TAT_signal"/>
</dbReference>
<feature type="domain" description="FAD-dependent oxidoreductase 2 FAD-binding" evidence="5">
    <location>
        <begin position="92"/>
        <end position="547"/>
    </location>
</feature>
<keyword evidence="4" id="KW-0560">Oxidoreductase</keyword>
<protein>
    <submittedName>
        <fullName evidence="6">FAD-dependent oxidoreductase</fullName>
    </submittedName>
</protein>
<accession>A0ABU6IFA5</accession>
<dbReference type="SUPFAM" id="SSF51905">
    <property type="entry name" value="FAD/NAD(P)-binding domain"/>
    <property type="match status" value="1"/>
</dbReference>
<dbReference type="EMBL" id="JAYMFF010000002">
    <property type="protein sequence ID" value="MEC4175114.1"/>
    <property type="molecule type" value="Genomic_DNA"/>
</dbReference>